<keyword evidence="3" id="KW-1185">Reference proteome</keyword>
<organism evidence="2 3">
    <name type="scientific">Marinicella sediminis</name>
    <dbReference type="NCBI Taxonomy" id="1792834"/>
    <lineage>
        <taxon>Bacteria</taxon>
        <taxon>Pseudomonadati</taxon>
        <taxon>Pseudomonadota</taxon>
        <taxon>Gammaproteobacteria</taxon>
        <taxon>Lysobacterales</taxon>
        <taxon>Marinicellaceae</taxon>
        <taxon>Marinicella</taxon>
    </lineage>
</organism>
<reference evidence="3" key="1">
    <citation type="journal article" date="2019" name="Int. J. Syst. Evol. Microbiol.">
        <title>The Global Catalogue of Microorganisms (GCM) 10K type strain sequencing project: providing services to taxonomists for standard genome sequencing and annotation.</title>
        <authorList>
            <consortium name="The Broad Institute Genomics Platform"/>
            <consortium name="The Broad Institute Genome Sequencing Center for Infectious Disease"/>
            <person name="Wu L."/>
            <person name="Ma J."/>
        </authorList>
    </citation>
    <scope>NUCLEOTIDE SEQUENCE [LARGE SCALE GENOMIC DNA]</scope>
    <source>
        <strain evidence="3">KCTC 42953</strain>
    </source>
</reference>
<dbReference type="Proteomes" id="UP001595533">
    <property type="component" value="Unassembled WGS sequence"/>
</dbReference>
<dbReference type="RefSeq" id="WP_077410744.1">
    <property type="nucleotide sequence ID" value="NZ_JBHRTS010000005.1"/>
</dbReference>
<protein>
    <submittedName>
        <fullName evidence="2">1-deoxy-D-xylulose-5-phosphate synthase</fullName>
    </submittedName>
</protein>
<evidence type="ECO:0000256" key="1">
    <source>
        <dbReference type="SAM" id="MobiDB-lite"/>
    </source>
</evidence>
<feature type="region of interest" description="Disordered" evidence="1">
    <location>
        <begin position="1"/>
        <end position="22"/>
    </location>
</feature>
<sequence length="119" mass="13869">MNTCDRQQSTDQADLRPEQFNHDRSRIMYMEDKSSGIEGSARIGRVFFSKSGKTLYYRDLVFRSLKGAGFKSNYFEVTTGDEFWISGPRKDQQDRLYGGNRHVEVDEDVQAEYLQHINT</sequence>
<evidence type="ECO:0000313" key="2">
    <source>
        <dbReference type="EMBL" id="MFC3194692.1"/>
    </source>
</evidence>
<dbReference type="EMBL" id="JBHRTS010000005">
    <property type="protein sequence ID" value="MFC3194692.1"/>
    <property type="molecule type" value="Genomic_DNA"/>
</dbReference>
<evidence type="ECO:0000313" key="3">
    <source>
        <dbReference type="Proteomes" id="UP001595533"/>
    </source>
</evidence>
<gene>
    <name evidence="2" type="ORF">ACFODZ_10625</name>
</gene>
<comment type="caution">
    <text evidence="2">The sequence shown here is derived from an EMBL/GenBank/DDBJ whole genome shotgun (WGS) entry which is preliminary data.</text>
</comment>
<feature type="compositionally biased region" description="Basic and acidic residues" evidence="1">
    <location>
        <begin position="13"/>
        <end position="22"/>
    </location>
</feature>
<accession>A0ABV7JC50</accession>
<proteinExistence type="predicted"/>
<name>A0ABV7JC50_9GAMM</name>
<feature type="compositionally biased region" description="Polar residues" evidence="1">
    <location>
        <begin position="1"/>
        <end position="12"/>
    </location>
</feature>